<keyword evidence="2" id="KW-1133">Transmembrane helix</keyword>
<dbReference type="RefSeq" id="WP_184989223.1">
    <property type="nucleotide sequence ID" value="NZ_BOMK01000029.1"/>
</dbReference>
<organism evidence="3 4">
    <name type="scientific">Actinoplanes digitatis</name>
    <dbReference type="NCBI Taxonomy" id="1868"/>
    <lineage>
        <taxon>Bacteria</taxon>
        <taxon>Bacillati</taxon>
        <taxon>Actinomycetota</taxon>
        <taxon>Actinomycetes</taxon>
        <taxon>Micromonosporales</taxon>
        <taxon>Micromonosporaceae</taxon>
        <taxon>Actinoplanes</taxon>
    </lineage>
</organism>
<reference evidence="3 4" key="1">
    <citation type="submission" date="2020-08" db="EMBL/GenBank/DDBJ databases">
        <title>Sequencing the genomes of 1000 actinobacteria strains.</title>
        <authorList>
            <person name="Klenk H.-P."/>
        </authorList>
    </citation>
    <scope>NUCLEOTIDE SEQUENCE [LARGE SCALE GENOMIC DNA]</scope>
    <source>
        <strain evidence="3 4">DSM 43149</strain>
    </source>
</reference>
<evidence type="ECO:0000256" key="1">
    <source>
        <dbReference type="SAM" id="MobiDB-lite"/>
    </source>
</evidence>
<feature type="compositionally biased region" description="Acidic residues" evidence="1">
    <location>
        <begin position="138"/>
        <end position="152"/>
    </location>
</feature>
<accession>A0A7W7MMW4</accession>
<feature type="transmembrane region" description="Helical" evidence="2">
    <location>
        <begin position="26"/>
        <end position="48"/>
    </location>
</feature>
<evidence type="ECO:0000256" key="2">
    <source>
        <dbReference type="SAM" id="Phobius"/>
    </source>
</evidence>
<feature type="transmembrane region" description="Helical" evidence="2">
    <location>
        <begin position="54"/>
        <end position="73"/>
    </location>
</feature>
<protein>
    <submittedName>
        <fullName evidence="3">Uncharacterized protein</fullName>
    </submittedName>
</protein>
<dbReference type="EMBL" id="JACHNH010000001">
    <property type="protein sequence ID" value="MBB4759890.1"/>
    <property type="molecule type" value="Genomic_DNA"/>
</dbReference>
<dbReference type="Proteomes" id="UP000578112">
    <property type="component" value="Unassembled WGS sequence"/>
</dbReference>
<name>A0A7W7MMW4_9ACTN</name>
<evidence type="ECO:0000313" key="3">
    <source>
        <dbReference type="EMBL" id="MBB4759890.1"/>
    </source>
</evidence>
<feature type="region of interest" description="Disordered" evidence="1">
    <location>
        <begin position="136"/>
        <end position="157"/>
    </location>
</feature>
<dbReference type="AlphaFoldDB" id="A0A7W7MMW4"/>
<gene>
    <name evidence="3" type="ORF">BJ971_000446</name>
</gene>
<proteinExistence type="predicted"/>
<keyword evidence="2" id="KW-0472">Membrane</keyword>
<keyword evidence="2" id="KW-0812">Transmembrane</keyword>
<comment type="caution">
    <text evidence="3">The sequence shown here is derived from an EMBL/GenBank/DDBJ whole genome shotgun (WGS) entry which is preliminary data.</text>
</comment>
<evidence type="ECO:0000313" key="4">
    <source>
        <dbReference type="Proteomes" id="UP000578112"/>
    </source>
</evidence>
<keyword evidence="4" id="KW-1185">Reference proteome</keyword>
<sequence>MSIPPDEVEAPADDAVLFRSSPWRTFALMFAVVLVAYVVVSPFVNLLLNVPHDPWSSIVAQGAVIGALVAGGYELSARSALPTWVRASSGGLEVAAQGSDPVLLAWPDIDHVVVRRDGLRTVLDVTPVDLDRVHPVSEEDEGWPAIRDDDDDPKGRPAFTADLTEVWPGPRALRRELARRMH</sequence>